<dbReference type="InterPro" id="IPR037523">
    <property type="entry name" value="VOC_core"/>
</dbReference>
<dbReference type="PROSITE" id="PS51819">
    <property type="entry name" value="VOC"/>
    <property type="match status" value="1"/>
</dbReference>
<name>A0A560FB00_9PROT</name>
<accession>A0A560FB00</accession>
<dbReference type="SUPFAM" id="SSF54593">
    <property type="entry name" value="Glyoxalase/Bleomycin resistance protein/Dihydroxybiphenyl dioxygenase"/>
    <property type="match status" value="1"/>
</dbReference>
<organism evidence="2 3">
    <name type="scientific">Nitrospirillum amazonense</name>
    <dbReference type="NCBI Taxonomy" id="28077"/>
    <lineage>
        <taxon>Bacteria</taxon>
        <taxon>Pseudomonadati</taxon>
        <taxon>Pseudomonadota</taxon>
        <taxon>Alphaproteobacteria</taxon>
        <taxon>Rhodospirillales</taxon>
        <taxon>Azospirillaceae</taxon>
        <taxon>Nitrospirillum</taxon>
    </lineage>
</organism>
<sequence length="143" mass="15779">MRLDHATLRTADLEATRGFLEAVLDLKPGYRPPFDFPGYWLYAEGAPIVHLIPGSGTAVDRTGEMLDHVAFRMDGQSERYWAMRAKLEGLAVPYSTMDLPDLGERRLFIRTPPSRTPPSRTPPGAGGGAILLELVFREDGPQG</sequence>
<dbReference type="Gene3D" id="3.10.180.10">
    <property type="entry name" value="2,3-Dihydroxybiphenyl 1,2-Dioxygenase, domain 1"/>
    <property type="match status" value="1"/>
</dbReference>
<feature type="domain" description="VOC" evidence="1">
    <location>
        <begin position="2"/>
        <end position="123"/>
    </location>
</feature>
<evidence type="ECO:0000313" key="2">
    <source>
        <dbReference type="EMBL" id="TWB18799.1"/>
    </source>
</evidence>
<dbReference type="InterPro" id="IPR029068">
    <property type="entry name" value="Glyas_Bleomycin-R_OHBP_Dase"/>
</dbReference>
<evidence type="ECO:0000259" key="1">
    <source>
        <dbReference type="PROSITE" id="PS51819"/>
    </source>
</evidence>
<comment type="caution">
    <text evidence="2">The sequence shown here is derived from an EMBL/GenBank/DDBJ whole genome shotgun (WGS) entry which is preliminary data.</text>
</comment>
<dbReference type="AlphaFoldDB" id="A0A560FB00"/>
<protein>
    <recommendedName>
        <fullName evidence="1">VOC domain-containing protein</fullName>
    </recommendedName>
</protein>
<dbReference type="Proteomes" id="UP000319859">
    <property type="component" value="Unassembled WGS sequence"/>
</dbReference>
<proteinExistence type="predicted"/>
<reference evidence="2 3" key="1">
    <citation type="submission" date="2019-06" db="EMBL/GenBank/DDBJ databases">
        <title>Genomic Encyclopedia of Type Strains, Phase IV (KMG-V): Genome sequencing to study the core and pangenomes of soil and plant-associated prokaryotes.</title>
        <authorList>
            <person name="Whitman W."/>
        </authorList>
    </citation>
    <scope>NUCLEOTIDE SEQUENCE [LARGE SCALE GENOMIC DNA]</scope>
    <source>
        <strain evidence="2 3">BR 11880</strain>
    </source>
</reference>
<gene>
    <name evidence="2" type="ORF">FBZ89_109185</name>
</gene>
<dbReference type="EMBL" id="VITN01000009">
    <property type="protein sequence ID" value="TWB18799.1"/>
    <property type="molecule type" value="Genomic_DNA"/>
</dbReference>
<evidence type="ECO:0000313" key="3">
    <source>
        <dbReference type="Proteomes" id="UP000319859"/>
    </source>
</evidence>
<dbReference type="OrthoDB" id="5243302at2"/>
<dbReference type="RefSeq" id="WP_145750956.1">
    <property type="nucleotide sequence ID" value="NZ_VITN01000009.1"/>
</dbReference>